<evidence type="ECO:0000256" key="7">
    <source>
        <dbReference type="SAM" id="Phobius"/>
    </source>
</evidence>
<dbReference type="InterPro" id="IPR013320">
    <property type="entry name" value="ConA-like_dom_sf"/>
</dbReference>
<dbReference type="Pfam" id="PF13385">
    <property type="entry name" value="Laminin_G_3"/>
    <property type="match status" value="1"/>
</dbReference>
<evidence type="ECO:0000256" key="2">
    <source>
        <dbReference type="ARBA" id="ARBA00022475"/>
    </source>
</evidence>
<dbReference type="EMBL" id="CP002738">
    <property type="protein sequence ID" value="AEF99360.1"/>
    <property type="molecule type" value="Genomic_DNA"/>
</dbReference>
<dbReference type="SUPFAM" id="SSF49899">
    <property type="entry name" value="Concanavalin A-like lectins/glucanases"/>
    <property type="match status" value="1"/>
</dbReference>
<dbReference type="eggNOG" id="COG5306">
    <property type="taxonomic scope" value="Bacteria"/>
</dbReference>
<sequence>MKRIVLLAWALALLPGLAQAWWNNDWGYRKKISIDAQQLQQQGVKPVAEGLAVIRLHTGNFAYFMDLAEQGKDLRFIAADDKTPLKFYIEKIDPINEMAIIWVKLPNDIANAAEPSVWMYYGNATAVEASEAGGIFDVAQVVDYHFNADAVVDATAYANQPATANNTRIEGGAIGDAAAFDGSQSITIAASPAIQMADNFGWTVSAWVKIDQAQSEGVVFERDGLMLSVRGQTPVLNVNRKELASPTDMNLAAWHLLAVTGSQEGFSFYVDGKQIGVLAPSVPGFQGDISIGAAVDGSRGLIGAIDEFGIAKAARDQNTLAFNTLMQGQTSALLTYGEDSTPDSEGGGESRIMAILSDVTVDGWVIIGLLAVMFVVSWIVMLVKALIINKNIAENRKFEDAFQKLNAAEIAELNREMTEDDEDLEASPLLAMTGSHGQFAGSSLYQLYHVGVEEVNRRLAKAVGADAAEASISDKAINTIRAAMESILVREVQKLNNQMVLLTIAISGGPFLGLLGTVLGVMITFGDIAASGEVNVNAIAPGIAAALATTVAGLLVAIPALFGYSYLASRIKLVTADMYIFVDEFSAKLSERYAD</sequence>
<dbReference type="AlphaFoldDB" id="G0A767"/>
<feature type="transmembrane region" description="Helical" evidence="7">
    <location>
        <begin position="538"/>
        <end position="562"/>
    </location>
</feature>
<reference key="2">
    <citation type="submission" date="2011-05" db="EMBL/GenBank/DDBJ databases">
        <title>Complete genome sequence of the aerobic marine methanotroph Methylomonas methanica MC09.</title>
        <authorList>
            <person name="Boden R."/>
            <person name="Cunliffe M."/>
            <person name="Scanlan J."/>
            <person name="Moussard H."/>
            <person name="Kits K.D."/>
            <person name="Klotz M."/>
            <person name="Jetten M."/>
            <person name="Vuilleumier S."/>
            <person name="Han J."/>
            <person name="Peters L."/>
            <person name="Mikhailova N."/>
            <person name="Teshima H."/>
            <person name="Tapia R."/>
            <person name="Kyrpides N."/>
            <person name="Ivanova N."/>
            <person name="Pagani I."/>
            <person name="Cheng J.-F."/>
            <person name="Goodwin L."/>
            <person name="Han C."/>
            <person name="Hauser L."/>
            <person name="Land M."/>
            <person name="Lapidus A."/>
            <person name="Lucas S."/>
            <person name="Pitluck S."/>
            <person name="Woyke T."/>
            <person name="Stein L.Y."/>
            <person name="Murrell C."/>
        </authorList>
    </citation>
    <scope>NUCLEOTIDE SEQUENCE</scope>
    <source>
        <strain>MC09</strain>
    </source>
</reference>
<evidence type="ECO:0000256" key="3">
    <source>
        <dbReference type="ARBA" id="ARBA00022692"/>
    </source>
</evidence>
<evidence type="ECO:0000256" key="8">
    <source>
        <dbReference type="SAM" id="SignalP"/>
    </source>
</evidence>
<dbReference type="OrthoDB" id="175881at2"/>
<keyword evidence="2" id="KW-1003">Cell membrane</keyword>
<dbReference type="GO" id="GO:0017038">
    <property type="term" value="P:protein import"/>
    <property type="evidence" value="ECO:0007669"/>
    <property type="project" value="TreeGrafter"/>
</dbReference>
<reference evidence="12" key="3">
    <citation type="submission" date="2011-05" db="EMBL/GenBank/DDBJ databases">
        <title>Complete sequence of Methylomonas methanica MC09.</title>
        <authorList>
            <consortium name="US DOE Joint Genome Institute"/>
            <person name="Lucas S."/>
            <person name="Han J."/>
            <person name="Lapidus A."/>
            <person name="Cheng J.-F."/>
            <person name="Goodwin L."/>
            <person name="Pitluck S."/>
            <person name="Peters L."/>
            <person name="Mikhailova N."/>
            <person name="Teshima H."/>
            <person name="Han C."/>
            <person name="Tapia R."/>
            <person name="Land M."/>
            <person name="Hauser L."/>
            <person name="Kyrpides N."/>
            <person name="Ivanova N."/>
            <person name="Pagani I."/>
            <person name="Stein L."/>
            <person name="Woyke T."/>
        </authorList>
    </citation>
    <scope>NUCLEOTIDE SEQUENCE [LARGE SCALE GENOMIC DNA]</scope>
    <source>
        <strain evidence="12">MC09</strain>
    </source>
</reference>
<dbReference type="InterPro" id="IPR002898">
    <property type="entry name" value="MotA_ExbB_proton_chnl"/>
</dbReference>
<dbReference type="Gene3D" id="2.60.120.200">
    <property type="match status" value="1"/>
</dbReference>
<feature type="domain" description="MotA/TolQ/ExbB proton channel" evidence="9">
    <location>
        <begin position="470"/>
        <end position="578"/>
    </location>
</feature>
<organism evidence="11 12">
    <name type="scientific">Methylomonas methanica (strain DSM 25384 / MC09)</name>
    <dbReference type="NCBI Taxonomy" id="857087"/>
    <lineage>
        <taxon>Bacteria</taxon>
        <taxon>Pseudomonadati</taxon>
        <taxon>Pseudomonadota</taxon>
        <taxon>Gammaproteobacteria</taxon>
        <taxon>Methylococcales</taxon>
        <taxon>Methylococcaceae</taxon>
        <taxon>Methylomonas</taxon>
    </lineage>
</organism>
<gene>
    <name evidence="11" type="ordered locus">Metme_0922</name>
</gene>
<dbReference type="Pfam" id="PF10102">
    <property type="entry name" value="DUF2341"/>
    <property type="match status" value="1"/>
</dbReference>
<keyword evidence="4 7" id="KW-1133">Transmembrane helix</keyword>
<dbReference type="PANTHER" id="PTHR30625:SF3">
    <property type="entry name" value="TOL-PAL SYSTEM PROTEIN TOLQ"/>
    <property type="match status" value="1"/>
</dbReference>
<feature type="signal peptide" evidence="8">
    <location>
        <begin position="1"/>
        <end position="20"/>
    </location>
</feature>
<reference evidence="11 12" key="1">
    <citation type="journal article" date="2011" name="J. Bacteriol.">
        <title>Complete Genome Sequence of the Aerobic Marine Methanotroph Methylomonas methanica MC09.</title>
        <authorList>
            <person name="Boden R."/>
            <person name="Cunliffe M."/>
            <person name="Scanlan J."/>
            <person name="Moussard H."/>
            <person name="Kits K.D."/>
            <person name="Klotz M.G."/>
            <person name="Jetten M.S."/>
            <person name="Vuilleumier S."/>
            <person name="Han J."/>
            <person name="Peters L."/>
            <person name="Mikhailova N."/>
            <person name="Teshima H."/>
            <person name="Tapia R."/>
            <person name="Kyrpides N."/>
            <person name="Ivanova N."/>
            <person name="Pagani I."/>
            <person name="Cheng J.F."/>
            <person name="Goodwin L."/>
            <person name="Han C."/>
            <person name="Hauser L."/>
            <person name="Land M.L."/>
            <person name="Lapidus A."/>
            <person name="Lucas S."/>
            <person name="Pitluck S."/>
            <person name="Woyke T."/>
            <person name="Stein L."/>
            <person name="Murrell J.C."/>
        </authorList>
    </citation>
    <scope>NUCLEOTIDE SEQUENCE [LARGE SCALE GENOMIC DNA]</scope>
    <source>
        <strain evidence="11 12">MC09</strain>
    </source>
</reference>
<dbReference type="InterPro" id="IPR018765">
    <property type="entry name" value="DUF2341"/>
</dbReference>
<evidence type="ECO:0000259" key="9">
    <source>
        <dbReference type="Pfam" id="PF01618"/>
    </source>
</evidence>
<keyword evidence="6" id="KW-0813">Transport</keyword>
<evidence type="ECO:0000256" key="5">
    <source>
        <dbReference type="ARBA" id="ARBA00023136"/>
    </source>
</evidence>
<dbReference type="GO" id="GO:0005886">
    <property type="term" value="C:plasma membrane"/>
    <property type="evidence" value="ECO:0007669"/>
    <property type="project" value="UniProtKB-SubCell"/>
</dbReference>
<dbReference type="STRING" id="857087.Metme_0922"/>
<keyword evidence="12" id="KW-1185">Reference proteome</keyword>
<dbReference type="Pfam" id="PF01618">
    <property type="entry name" value="MotA_ExbB"/>
    <property type="match status" value="1"/>
</dbReference>
<evidence type="ECO:0000256" key="4">
    <source>
        <dbReference type="ARBA" id="ARBA00022989"/>
    </source>
</evidence>
<feature type="transmembrane region" description="Helical" evidence="7">
    <location>
        <begin position="500"/>
        <end position="526"/>
    </location>
</feature>
<comment type="similarity">
    <text evidence="6">Belongs to the exbB/tolQ family.</text>
</comment>
<keyword evidence="8" id="KW-0732">Signal</keyword>
<protein>
    <submittedName>
        <fullName evidence="11">MotA/TolQ/ExbB proton channel</fullName>
    </submittedName>
</protein>
<evidence type="ECO:0000256" key="6">
    <source>
        <dbReference type="RuleBase" id="RU004057"/>
    </source>
</evidence>
<dbReference type="eggNOG" id="COG0811">
    <property type="taxonomic scope" value="Bacteria"/>
</dbReference>
<keyword evidence="6" id="KW-0653">Protein transport</keyword>
<evidence type="ECO:0000256" key="1">
    <source>
        <dbReference type="ARBA" id="ARBA00004651"/>
    </source>
</evidence>
<dbReference type="PANTHER" id="PTHR30625">
    <property type="entry name" value="PROTEIN TOLQ"/>
    <property type="match status" value="1"/>
</dbReference>
<name>G0A767_METMM</name>
<evidence type="ECO:0000313" key="12">
    <source>
        <dbReference type="Proteomes" id="UP000008888"/>
    </source>
</evidence>
<evidence type="ECO:0000313" key="11">
    <source>
        <dbReference type="EMBL" id="AEF99360.1"/>
    </source>
</evidence>
<feature type="chain" id="PRO_5003396407" evidence="8">
    <location>
        <begin position="21"/>
        <end position="595"/>
    </location>
</feature>
<comment type="subcellular location">
    <subcellularLocation>
        <location evidence="1">Cell membrane</location>
        <topology evidence="1">Multi-pass membrane protein</topology>
    </subcellularLocation>
    <subcellularLocation>
        <location evidence="6">Membrane</location>
        <topology evidence="6">Multi-pass membrane protein</topology>
    </subcellularLocation>
</comment>
<dbReference type="HOGENOM" id="CLU_455512_0_0_6"/>
<dbReference type="InterPro" id="IPR050790">
    <property type="entry name" value="ExbB/TolQ_transport"/>
</dbReference>
<feature type="domain" description="DUF2341" evidence="10">
    <location>
        <begin position="71"/>
        <end position="137"/>
    </location>
</feature>
<evidence type="ECO:0000259" key="10">
    <source>
        <dbReference type="Pfam" id="PF10102"/>
    </source>
</evidence>
<keyword evidence="3 7" id="KW-0812">Transmembrane</keyword>
<accession>G0A767</accession>
<dbReference type="Proteomes" id="UP000008888">
    <property type="component" value="Chromosome"/>
</dbReference>
<feature type="transmembrane region" description="Helical" evidence="7">
    <location>
        <begin position="363"/>
        <end position="387"/>
    </location>
</feature>
<keyword evidence="5 7" id="KW-0472">Membrane</keyword>
<dbReference type="KEGG" id="mmt:Metme_0922"/>
<dbReference type="RefSeq" id="WP_013817627.1">
    <property type="nucleotide sequence ID" value="NC_015572.1"/>
</dbReference>
<proteinExistence type="inferred from homology"/>